<dbReference type="OrthoDB" id="29523at2759"/>
<dbReference type="AlphaFoldDB" id="A0A8S3XBL9"/>
<proteinExistence type="predicted"/>
<keyword evidence="2" id="KW-1185">Reference proteome</keyword>
<organism evidence="1 2">
    <name type="scientific">Parnassius apollo</name>
    <name type="common">Apollo butterfly</name>
    <name type="synonym">Papilio apollo</name>
    <dbReference type="NCBI Taxonomy" id="110799"/>
    <lineage>
        <taxon>Eukaryota</taxon>
        <taxon>Metazoa</taxon>
        <taxon>Ecdysozoa</taxon>
        <taxon>Arthropoda</taxon>
        <taxon>Hexapoda</taxon>
        <taxon>Insecta</taxon>
        <taxon>Pterygota</taxon>
        <taxon>Neoptera</taxon>
        <taxon>Endopterygota</taxon>
        <taxon>Lepidoptera</taxon>
        <taxon>Glossata</taxon>
        <taxon>Ditrysia</taxon>
        <taxon>Papilionoidea</taxon>
        <taxon>Papilionidae</taxon>
        <taxon>Parnassiinae</taxon>
        <taxon>Parnassini</taxon>
        <taxon>Parnassius</taxon>
        <taxon>Parnassius</taxon>
    </lineage>
</organism>
<protein>
    <submittedName>
        <fullName evidence="1">(apollo) hypothetical protein</fullName>
    </submittedName>
</protein>
<name>A0A8S3XBL9_PARAO</name>
<evidence type="ECO:0000313" key="1">
    <source>
        <dbReference type="EMBL" id="CAG5014651.1"/>
    </source>
</evidence>
<comment type="caution">
    <text evidence="1">The sequence shown here is derived from an EMBL/GenBank/DDBJ whole genome shotgun (WGS) entry which is preliminary data.</text>
</comment>
<accession>A0A8S3XBL9</accession>
<reference evidence="1" key="1">
    <citation type="submission" date="2021-04" db="EMBL/GenBank/DDBJ databases">
        <authorList>
            <person name="Tunstrom K."/>
        </authorList>
    </citation>
    <scope>NUCLEOTIDE SEQUENCE</scope>
</reference>
<dbReference type="Proteomes" id="UP000691718">
    <property type="component" value="Unassembled WGS sequence"/>
</dbReference>
<sequence>MVVQNSQDRPSVILPNTNLESKKYIVVKNHVRELTSRVQDESSGQKSKASYADITQQKGVIKKNKRKLSNCTESAEKINTCEINKSDLDELKAVYSQCKSVLKSIESKYGHLLNLINETQGIHSGSESFESEVECECSQNKKIVFDDEGKQIVKDTEFEKHICLKKLKCKQSKLPKENSNVEIEYESEKSLDLPDSLNELGNLLKEPFINNQLRRTIINKIRGIRQVYINELKFDKQALVEKLKTNSEEILEFKGTNLSTLAGYPA</sequence>
<evidence type="ECO:0000313" key="2">
    <source>
        <dbReference type="Proteomes" id="UP000691718"/>
    </source>
</evidence>
<dbReference type="EMBL" id="CAJQZP010001062">
    <property type="protein sequence ID" value="CAG5014651.1"/>
    <property type="molecule type" value="Genomic_DNA"/>
</dbReference>
<gene>
    <name evidence="1" type="ORF">PAPOLLO_LOCUS16197</name>
</gene>